<protein>
    <submittedName>
        <fullName evidence="3">Head GIN domain-containing protein</fullName>
    </submittedName>
</protein>
<reference evidence="3 4" key="1">
    <citation type="submission" date="2023-08" db="EMBL/GenBank/DDBJ databases">
        <title>genomic of G39.</title>
        <authorList>
            <person name="Wang Y."/>
        </authorList>
    </citation>
    <scope>NUCLEOTIDE SEQUENCE [LARGE SCALE GENOMIC DNA]</scope>
    <source>
        <strain evidence="3 4">G39</strain>
    </source>
</reference>
<dbReference type="Gene3D" id="2.160.20.120">
    <property type="match status" value="1"/>
</dbReference>
<name>A0ABT9HLF6_9SPHN</name>
<dbReference type="InterPro" id="IPR021255">
    <property type="entry name" value="DUF2807"/>
</dbReference>
<accession>A0ABT9HLF6</accession>
<evidence type="ECO:0000313" key="4">
    <source>
        <dbReference type="Proteomes" id="UP001240639"/>
    </source>
</evidence>
<comment type="caution">
    <text evidence="3">The sequence shown here is derived from an EMBL/GenBank/DDBJ whole genome shotgun (WGS) entry which is preliminary data.</text>
</comment>
<keyword evidence="4" id="KW-1185">Reference proteome</keyword>
<dbReference type="RefSeq" id="WP_305931405.1">
    <property type="nucleotide sequence ID" value="NZ_JAVAIM010000001.1"/>
</dbReference>
<gene>
    <name evidence="3" type="ORF">Q9K02_02180</name>
</gene>
<evidence type="ECO:0000259" key="2">
    <source>
        <dbReference type="Pfam" id="PF10988"/>
    </source>
</evidence>
<feature type="domain" description="Putative auto-transporter adhesin head GIN" evidence="2">
    <location>
        <begin position="59"/>
        <end position="232"/>
    </location>
</feature>
<dbReference type="Pfam" id="PF10988">
    <property type="entry name" value="DUF2807"/>
    <property type="match status" value="1"/>
</dbReference>
<sequence length="252" mass="26284">MTKLKILTATCGALVALAACGGATAGDKGVWKASSYGYGKNLIIGSGELVTENRSIGSFDRLAIDGPVDVVIRQGSTRSLMITAEDNLIGLVRARSEGGTLSLDTTGSFRTRIGIRAVLTVPSLDAVAINASADVRLEGWNARAIDLVIGGSGDIELGGEVGDVRALIVGSGDIDLAPTRLSYVDADIEGSGEIRMGSLRKLDATLNGSGKIEAGDVRELDAVLNGSGEIRYRSAKRILRQERNGSGRIARR</sequence>
<feature type="chain" id="PRO_5046706176" evidence="1">
    <location>
        <begin position="26"/>
        <end position="252"/>
    </location>
</feature>
<dbReference type="PROSITE" id="PS51257">
    <property type="entry name" value="PROKAR_LIPOPROTEIN"/>
    <property type="match status" value="1"/>
</dbReference>
<proteinExistence type="predicted"/>
<evidence type="ECO:0000313" key="3">
    <source>
        <dbReference type="EMBL" id="MDP4573946.1"/>
    </source>
</evidence>
<organism evidence="3 4">
    <name type="scientific">Qipengyuania profundimaris</name>
    <dbReference type="NCBI Taxonomy" id="3067652"/>
    <lineage>
        <taxon>Bacteria</taxon>
        <taxon>Pseudomonadati</taxon>
        <taxon>Pseudomonadota</taxon>
        <taxon>Alphaproteobacteria</taxon>
        <taxon>Sphingomonadales</taxon>
        <taxon>Erythrobacteraceae</taxon>
        <taxon>Qipengyuania</taxon>
    </lineage>
</organism>
<feature type="signal peptide" evidence="1">
    <location>
        <begin position="1"/>
        <end position="25"/>
    </location>
</feature>
<keyword evidence="1" id="KW-0732">Signal</keyword>
<evidence type="ECO:0000256" key="1">
    <source>
        <dbReference type="SAM" id="SignalP"/>
    </source>
</evidence>
<dbReference type="Proteomes" id="UP001240639">
    <property type="component" value="Unassembled WGS sequence"/>
</dbReference>
<dbReference type="EMBL" id="JAVAIM010000001">
    <property type="protein sequence ID" value="MDP4573946.1"/>
    <property type="molecule type" value="Genomic_DNA"/>
</dbReference>